<sequence length="585" mass="66519">MNASGFCPHLHFVDTSRNRGAHFDDVVKPDISVYHRDESVAPKQRNKLDWPDIELYVVAKDLDEDPFLDPSKDALRALCRFQRADKLARTARQQLVSYAYAHHSTQFRVFTFSVCLLGPSAARLIRWDRSGAVVSERFDWREDPNTLAEFLWRFDHMSGAQRGHDTTVTRATEEETRVALPYLKASGKFPNGVTGPLHKFLVHDDATGKDHYFIAPSPFSSSAVLPGRASAGYIAFDLQKQICVYLKDCWRIDEEEVEQEGRIYRRLHEHKVPHIAVFGCAGDVGTQRTLTQDFADKEWACPTDGLIPYHHYRLILETIGWELETFRSTRQLCMALRDAVIAHSCAYSVAKVFHRDVSAGNILITKEGEGILIDWELSKTIDREDVVQPTWSMGTWQFMSAARLKDPQARRHELPDDLESFLWVLTYDLFRHRPILPSTIELNVKEIFHQQSMCSDGLARGGDGKILFLLGVKLSRRAIEAHYPPPCAALIQDLRSLFLPLYAEDDAEAHQIRLSLQSSTKVIEIFCARLSEDGWPSDDGCTQTVFYKVPNDTGKRRRRVDSDSDDSGEEPLPKIVRLEGETGSS</sequence>
<organism evidence="1 2">
    <name type="scientific">Artomyces pyxidatus</name>
    <dbReference type="NCBI Taxonomy" id="48021"/>
    <lineage>
        <taxon>Eukaryota</taxon>
        <taxon>Fungi</taxon>
        <taxon>Dikarya</taxon>
        <taxon>Basidiomycota</taxon>
        <taxon>Agaricomycotina</taxon>
        <taxon>Agaricomycetes</taxon>
        <taxon>Russulales</taxon>
        <taxon>Auriscalpiaceae</taxon>
        <taxon>Artomyces</taxon>
    </lineage>
</organism>
<dbReference type="EMBL" id="MU277198">
    <property type="protein sequence ID" value="KAI0064454.1"/>
    <property type="molecule type" value="Genomic_DNA"/>
</dbReference>
<evidence type="ECO:0000313" key="1">
    <source>
        <dbReference type="EMBL" id="KAI0064454.1"/>
    </source>
</evidence>
<name>A0ACB8T7P8_9AGAM</name>
<protein>
    <submittedName>
        <fullName evidence="1">Uncharacterized protein</fullName>
    </submittedName>
</protein>
<accession>A0ACB8T7P8</accession>
<reference evidence="1" key="1">
    <citation type="submission" date="2021-03" db="EMBL/GenBank/DDBJ databases">
        <authorList>
            <consortium name="DOE Joint Genome Institute"/>
            <person name="Ahrendt S."/>
            <person name="Looney B.P."/>
            <person name="Miyauchi S."/>
            <person name="Morin E."/>
            <person name="Drula E."/>
            <person name="Courty P.E."/>
            <person name="Chicoki N."/>
            <person name="Fauchery L."/>
            <person name="Kohler A."/>
            <person name="Kuo A."/>
            <person name="Labutti K."/>
            <person name="Pangilinan J."/>
            <person name="Lipzen A."/>
            <person name="Riley R."/>
            <person name="Andreopoulos W."/>
            <person name="He G."/>
            <person name="Johnson J."/>
            <person name="Barry K.W."/>
            <person name="Grigoriev I.V."/>
            <person name="Nagy L."/>
            <person name="Hibbett D."/>
            <person name="Henrissat B."/>
            <person name="Matheny P.B."/>
            <person name="Labbe J."/>
            <person name="Martin F."/>
        </authorList>
    </citation>
    <scope>NUCLEOTIDE SEQUENCE</scope>
    <source>
        <strain evidence="1">HHB10654</strain>
    </source>
</reference>
<reference evidence="1" key="2">
    <citation type="journal article" date="2022" name="New Phytol.">
        <title>Evolutionary transition to the ectomycorrhizal habit in the genomes of a hyperdiverse lineage of mushroom-forming fungi.</title>
        <authorList>
            <person name="Looney B."/>
            <person name="Miyauchi S."/>
            <person name="Morin E."/>
            <person name="Drula E."/>
            <person name="Courty P.E."/>
            <person name="Kohler A."/>
            <person name="Kuo A."/>
            <person name="LaButti K."/>
            <person name="Pangilinan J."/>
            <person name="Lipzen A."/>
            <person name="Riley R."/>
            <person name="Andreopoulos W."/>
            <person name="He G."/>
            <person name="Johnson J."/>
            <person name="Nolan M."/>
            <person name="Tritt A."/>
            <person name="Barry K.W."/>
            <person name="Grigoriev I.V."/>
            <person name="Nagy L.G."/>
            <person name="Hibbett D."/>
            <person name="Henrissat B."/>
            <person name="Matheny P.B."/>
            <person name="Labbe J."/>
            <person name="Martin F.M."/>
        </authorList>
    </citation>
    <scope>NUCLEOTIDE SEQUENCE</scope>
    <source>
        <strain evidence="1">HHB10654</strain>
    </source>
</reference>
<proteinExistence type="predicted"/>
<gene>
    <name evidence="1" type="ORF">BV25DRAFT_1800059</name>
</gene>
<keyword evidence="2" id="KW-1185">Reference proteome</keyword>
<dbReference type="Proteomes" id="UP000814140">
    <property type="component" value="Unassembled WGS sequence"/>
</dbReference>
<comment type="caution">
    <text evidence="1">The sequence shown here is derived from an EMBL/GenBank/DDBJ whole genome shotgun (WGS) entry which is preliminary data.</text>
</comment>
<evidence type="ECO:0000313" key="2">
    <source>
        <dbReference type="Proteomes" id="UP000814140"/>
    </source>
</evidence>